<sequence>MENRDYNNSRKRRLLPSFIQNLCPISKKRRINPQSDKNYLNYLPNDMLKLILKFSHTGENIAENHKLFVKYKFCCNENIVYFKCSLINFLKRYKPSEDDIEDLIILISKKHEKYKINSYSYPQSLKIIINIIRNYFHRWAMRMKLDDTCHCSRDCDFCILRRIKIGYLLHILDQSYYLQEQLTSLKVQKVLFMNYKLSRAKHLRHKSRKLPSSFDVYVKQMEWINLLFNDILFNSSSKVYINHWKA</sequence>
<organism evidence="1">
    <name type="scientific">marine metagenome</name>
    <dbReference type="NCBI Taxonomy" id="408172"/>
    <lineage>
        <taxon>unclassified sequences</taxon>
        <taxon>metagenomes</taxon>
        <taxon>ecological metagenomes</taxon>
    </lineage>
</organism>
<name>A0A381VA41_9ZZZZ</name>
<proteinExistence type="predicted"/>
<protein>
    <submittedName>
        <fullName evidence="1">Uncharacterized protein</fullName>
    </submittedName>
</protein>
<gene>
    <name evidence="1" type="ORF">METZ01_LOCUS90083</name>
</gene>
<evidence type="ECO:0000313" key="1">
    <source>
        <dbReference type="EMBL" id="SVA37229.1"/>
    </source>
</evidence>
<dbReference type="EMBL" id="UINC01008264">
    <property type="protein sequence ID" value="SVA37229.1"/>
    <property type="molecule type" value="Genomic_DNA"/>
</dbReference>
<reference evidence="1" key="1">
    <citation type="submission" date="2018-05" db="EMBL/GenBank/DDBJ databases">
        <authorList>
            <person name="Lanie J.A."/>
            <person name="Ng W.-L."/>
            <person name="Kazmierczak K.M."/>
            <person name="Andrzejewski T.M."/>
            <person name="Davidsen T.M."/>
            <person name="Wayne K.J."/>
            <person name="Tettelin H."/>
            <person name="Glass J.I."/>
            <person name="Rusch D."/>
            <person name="Podicherti R."/>
            <person name="Tsui H.-C.T."/>
            <person name="Winkler M.E."/>
        </authorList>
    </citation>
    <scope>NUCLEOTIDE SEQUENCE</scope>
</reference>
<dbReference type="AlphaFoldDB" id="A0A381VA41"/>
<accession>A0A381VA41</accession>